<evidence type="ECO:0000313" key="10">
    <source>
        <dbReference type="Proteomes" id="UP001556040"/>
    </source>
</evidence>
<evidence type="ECO:0000256" key="8">
    <source>
        <dbReference type="PIRNR" id="PIRNR005096"/>
    </source>
</evidence>
<dbReference type="PANTHER" id="PTHR10091">
    <property type="entry name" value="ALDOSE-1-EPIMERASE"/>
    <property type="match status" value="1"/>
</dbReference>
<dbReference type="RefSeq" id="WP_367779200.1">
    <property type="nucleotide sequence ID" value="NZ_JBFMIA010000005.1"/>
</dbReference>
<dbReference type="InterPro" id="IPR011013">
    <property type="entry name" value="Gal_mutarotase_sf_dom"/>
</dbReference>
<evidence type="ECO:0000256" key="6">
    <source>
        <dbReference type="ARBA" id="ARBA00023235"/>
    </source>
</evidence>
<reference evidence="9 10" key="1">
    <citation type="journal article" date="1979" name="Int. J. Syst. Evol. Microbiol.">
        <title>Bacillus globisporus subsp. marinus subsp. nov.</title>
        <authorList>
            <person name="Liu H."/>
        </authorList>
    </citation>
    <scope>NUCLEOTIDE SEQUENCE [LARGE SCALE GENOMIC DNA]</scope>
    <source>
        <strain evidence="9 10">DSM 1297</strain>
    </source>
</reference>
<dbReference type="GO" id="GO:0016853">
    <property type="term" value="F:isomerase activity"/>
    <property type="evidence" value="ECO:0007669"/>
    <property type="project" value="UniProtKB-KW"/>
</dbReference>
<dbReference type="InterPro" id="IPR014718">
    <property type="entry name" value="GH-type_carb-bd"/>
</dbReference>
<dbReference type="Proteomes" id="UP001556040">
    <property type="component" value="Unassembled WGS sequence"/>
</dbReference>
<evidence type="ECO:0000256" key="1">
    <source>
        <dbReference type="ARBA" id="ARBA00001614"/>
    </source>
</evidence>
<evidence type="ECO:0000256" key="5">
    <source>
        <dbReference type="ARBA" id="ARBA00014165"/>
    </source>
</evidence>
<accession>A0ABV3Q372</accession>
<protein>
    <recommendedName>
        <fullName evidence="5 8">Aldose 1-epimerase</fullName>
        <ecNumber evidence="4 8">5.1.3.3</ecNumber>
    </recommendedName>
</protein>
<evidence type="ECO:0000313" key="9">
    <source>
        <dbReference type="EMBL" id="MEW9501714.1"/>
    </source>
</evidence>
<proteinExistence type="inferred from homology"/>
<dbReference type="InterPro" id="IPR008183">
    <property type="entry name" value="Aldose_1/G6P_1-epimerase"/>
</dbReference>
<comment type="catalytic activity">
    <reaction evidence="1 8">
        <text>alpha-D-glucose = beta-D-glucose</text>
        <dbReference type="Rhea" id="RHEA:10264"/>
        <dbReference type="ChEBI" id="CHEBI:15903"/>
        <dbReference type="ChEBI" id="CHEBI:17925"/>
        <dbReference type="EC" id="5.1.3.3"/>
    </reaction>
</comment>
<evidence type="ECO:0000256" key="2">
    <source>
        <dbReference type="ARBA" id="ARBA00005028"/>
    </source>
</evidence>
<dbReference type="InterPro" id="IPR015443">
    <property type="entry name" value="Aldose_1-epimerase"/>
</dbReference>
<dbReference type="PROSITE" id="PS00545">
    <property type="entry name" value="ALDOSE_1_EPIMERASE"/>
    <property type="match status" value="1"/>
</dbReference>
<comment type="similarity">
    <text evidence="3 8">Belongs to the aldose epimerase family.</text>
</comment>
<comment type="caution">
    <text evidence="9">The sequence shown here is derived from an EMBL/GenBank/DDBJ whole genome shotgun (WGS) entry which is preliminary data.</text>
</comment>
<dbReference type="CDD" id="cd09019">
    <property type="entry name" value="galactose_mutarotase_like"/>
    <property type="match status" value="1"/>
</dbReference>
<keyword evidence="10" id="KW-1185">Reference proteome</keyword>
<keyword evidence="7 8" id="KW-0119">Carbohydrate metabolism</keyword>
<dbReference type="SUPFAM" id="SSF74650">
    <property type="entry name" value="Galactose mutarotase-like"/>
    <property type="match status" value="1"/>
</dbReference>
<dbReference type="InterPro" id="IPR018052">
    <property type="entry name" value="Ald1_epimerase_CS"/>
</dbReference>
<gene>
    <name evidence="9" type="ORF">AB1471_07850</name>
</gene>
<dbReference type="Pfam" id="PF01263">
    <property type="entry name" value="Aldose_epim"/>
    <property type="match status" value="1"/>
</dbReference>
<evidence type="ECO:0000256" key="4">
    <source>
        <dbReference type="ARBA" id="ARBA00013185"/>
    </source>
</evidence>
<dbReference type="InterPro" id="IPR047215">
    <property type="entry name" value="Galactose_mutarotase-like"/>
</dbReference>
<dbReference type="EMBL" id="JBFMIA010000005">
    <property type="protein sequence ID" value="MEW9501714.1"/>
    <property type="molecule type" value="Genomic_DNA"/>
</dbReference>
<keyword evidence="6 8" id="KW-0413">Isomerase</keyword>
<organism evidence="9 10">
    <name type="scientific">Jeotgalibacillus marinus</name>
    <dbReference type="NCBI Taxonomy" id="86667"/>
    <lineage>
        <taxon>Bacteria</taxon>
        <taxon>Bacillati</taxon>
        <taxon>Bacillota</taxon>
        <taxon>Bacilli</taxon>
        <taxon>Bacillales</taxon>
        <taxon>Caryophanaceae</taxon>
        <taxon>Jeotgalibacillus</taxon>
    </lineage>
</organism>
<dbReference type="EC" id="5.1.3.3" evidence="4 8"/>
<dbReference type="PANTHER" id="PTHR10091:SF0">
    <property type="entry name" value="GALACTOSE MUTAROTASE"/>
    <property type="match status" value="1"/>
</dbReference>
<sequence length="348" mass="39486">MDVTKEVFGYIDDQPVTLYTIKNDNGLQVECINYGGIITKILTTDRDGNLENIVLGYDTIQEYEKNSPYFGAVVGRVAGRIKEGKFSLEGNTYQVTQNENQHHLHGGYKGFSQVLWDTNVIEKENEVTIEFSYFSPDGEDGYPGNLQMNVKYTVNHDNELIISYYGFCDQTSLLNVTNHTYFNLSGNLKRDVLDHELTINSDKFIELNEELLPTGKIADARNTVFDFRKGRKIREGVHSTHPQNILVKKGYDHPFLLNANHQNEIILADQDSGRTLIVETDEPSVVLYTGNKLEGELSIRGTKARNYLGLCLETQAPPDSIHQPHFQSAIIKKGKSYETKTKYLFTVE</sequence>
<evidence type="ECO:0000256" key="7">
    <source>
        <dbReference type="ARBA" id="ARBA00023277"/>
    </source>
</evidence>
<evidence type="ECO:0000256" key="3">
    <source>
        <dbReference type="ARBA" id="ARBA00006206"/>
    </source>
</evidence>
<name>A0ABV3Q372_9BACL</name>
<comment type="pathway">
    <text evidence="2 8">Carbohydrate metabolism; hexose metabolism.</text>
</comment>
<dbReference type="PIRSF" id="PIRSF005096">
    <property type="entry name" value="GALM"/>
    <property type="match status" value="1"/>
</dbReference>
<dbReference type="NCBIfam" id="NF008277">
    <property type="entry name" value="PRK11055.1"/>
    <property type="match status" value="1"/>
</dbReference>
<dbReference type="Gene3D" id="2.70.98.10">
    <property type="match status" value="1"/>
</dbReference>